<accession>A0ABU3EFV1</accession>
<feature type="coiled-coil region" evidence="1">
    <location>
        <begin position="154"/>
        <end position="181"/>
    </location>
</feature>
<feature type="coiled-coil region" evidence="1">
    <location>
        <begin position="88"/>
        <end position="129"/>
    </location>
</feature>
<dbReference type="Gene3D" id="2.40.50.100">
    <property type="match status" value="1"/>
</dbReference>
<feature type="domain" description="p-hydroxybenzoic acid efflux pump subunit AaeA-like beta-barrel" evidence="5">
    <location>
        <begin position="249"/>
        <end position="339"/>
    </location>
</feature>
<evidence type="ECO:0000313" key="6">
    <source>
        <dbReference type="EMBL" id="MDT1063122.1"/>
    </source>
</evidence>
<dbReference type="InterPro" id="IPR058634">
    <property type="entry name" value="AaeA-lik-b-barrel"/>
</dbReference>
<keyword evidence="3" id="KW-0472">Membrane</keyword>
<evidence type="ECO:0000256" key="3">
    <source>
        <dbReference type="SAM" id="Phobius"/>
    </source>
</evidence>
<organism evidence="6 7">
    <name type="scientific">Paracoccus broussonetiae</name>
    <dbReference type="NCBI Taxonomy" id="3075834"/>
    <lineage>
        <taxon>Bacteria</taxon>
        <taxon>Pseudomonadati</taxon>
        <taxon>Pseudomonadota</taxon>
        <taxon>Alphaproteobacteria</taxon>
        <taxon>Rhodobacterales</taxon>
        <taxon>Paracoccaceae</taxon>
        <taxon>Paracoccus</taxon>
    </lineage>
</organism>
<feature type="domain" description="Multidrug resistance protein MdtA-like barrel-sandwich hybrid" evidence="4">
    <location>
        <begin position="48"/>
        <end position="239"/>
    </location>
</feature>
<evidence type="ECO:0000313" key="7">
    <source>
        <dbReference type="Proteomes" id="UP001251085"/>
    </source>
</evidence>
<dbReference type="Gene3D" id="2.40.30.170">
    <property type="match status" value="1"/>
</dbReference>
<evidence type="ECO:0000256" key="1">
    <source>
        <dbReference type="SAM" id="Coils"/>
    </source>
</evidence>
<evidence type="ECO:0000259" key="5">
    <source>
        <dbReference type="Pfam" id="PF25963"/>
    </source>
</evidence>
<name>A0ABU3EFV1_9RHOB</name>
<dbReference type="Proteomes" id="UP001251085">
    <property type="component" value="Unassembled WGS sequence"/>
</dbReference>
<dbReference type="PANTHER" id="PTHR30386">
    <property type="entry name" value="MEMBRANE FUSION SUBUNIT OF EMRAB-TOLC MULTIDRUG EFFLUX PUMP"/>
    <property type="match status" value="1"/>
</dbReference>
<keyword evidence="1" id="KW-0175">Coiled coil</keyword>
<comment type="caution">
    <text evidence="6">The sequence shown here is derived from an EMBL/GenBank/DDBJ whole genome shotgun (WGS) entry which is preliminary data.</text>
</comment>
<dbReference type="SUPFAM" id="SSF111369">
    <property type="entry name" value="HlyD-like secretion proteins"/>
    <property type="match status" value="2"/>
</dbReference>
<proteinExistence type="predicted"/>
<keyword evidence="7" id="KW-1185">Reference proteome</keyword>
<gene>
    <name evidence="6" type="ORF">RM190_14690</name>
</gene>
<dbReference type="RefSeq" id="WP_311760213.1">
    <property type="nucleotide sequence ID" value="NZ_JAVRQI010000011.1"/>
</dbReference>
<dbReference type="Pfam" id="PF25917">
    <property type="entry name" value="BSH_RND"/>
    <property type="match status" value="1"/>
</dbReference>
<dbReference type="PANTHER" id="PTHR30386:SF24">
    <property type="entry name" value="MULTIDRUG RESISTANCE EFFLUX PUMP"/>
    <property type="match status" value="1"/>
</dbReference>
<dbReference type="InterPro" id="IPR058625">
    <property type="entry name" value="MdtA-like_BSH"/>
</dbReference>
<keyword evidence="3" id="KW-0812">Transmembrane</keyword>
<reference evidence="7" key="1">
    <citation type="submission" date="2023-07" db="EMBL/GenBank/DDBJ databases">
        <title>Characterization of two Paracoccaceae strains isolated from Phycosphere and proposal of Xinfangfangia lacusdiani sp. nov.</title>
        <authorList>
            <person name="Deng Y."/>
            <person name="Zhang Y.Q."/>
        </authorList>
    </citation>
    <scope>NUCLEOTIDE SEQUENCE [LARGE SCALE GENOMIC DNA]</scope>
    <source>
        <strain evidence="7">CPCC 101403</strain>
    </source>
</reference>
<dbReference type="Gene3D" id="1.10.287.470">
    <property type="entry name" value="Helix hairpin bin"/>
    <property type="match status" value="2"/>
</dbReference>
<feature type="transmembrane region" description="Helical" evidence="3">
    <location>
        <begin position="6"/>
        <end position="29"/>
    </location>
</feature>
<dbReference type="InterPro" id="IPR050739">
    <property type="entry name" value="MFP"/>
</dbReference>
<feature type="region of interest" description="Disordered" evidence="2">
    <location>
        <begin position="346"/>
        <end position="366"/>
    </location>
</feature>
<dbReference type="Pfam" id="PF25963">
    <property type="entry name" value="Beta-barrel_AAEA"/>
    <property type="match status" value="1"/>
</dbReference>
<dbReference type="EMBL" id="JAVRQI010000011">
    <property type="protein sequence ID" value="MDT1063122.1"/>
    <property type="molecule type" value="Genomic_DNA"/>
</dbReference>
<evidence type="ECO:0000259" key="4">
    <source>
        <dbReference type="Pfam" id="PF25917"/>
    </source>
</evidence>
<protein>
    <submittedName>
        <fullName evidence="6">HlyD family secretion protein</fullName>
    </submittedName>
</protein>
<evidence type="ECO:0000256" key="2">
    <source>
        <dbReference type="SAM" id="MobiDB-lite"/>
    </source>
</evidence>
<sequence length="366" mass="38883">MTKTHILPTVIAILVGIAGLLIVLFAWHLPPFSSTHPRTENAYVRGRMTTLAPQLSGYVAAVEVQDFQQVTKGQVIARIDDRQYRQKLAQAETSLQGAQASLQIQEQTVHSAEARVKSAEAASKSAEAQRDNAQLGWQRASQLRQRGATAQSAAEESELALRQAEAQVVQAESAIDVAREDLNGARVGIAASKADIASAEAAVELARIDLSNTEIRAPSDGRLGQVGVREGQYVTAGTALVSHVGPDVWIIANFKETQLHGMRLGDRAVFTVDAMQHREFTGRIESFSPATASEFSLLSASNATGNFTKVAQRLPVRISIDPGQELAGYLAPGLSVVVTVDQGTGEGATEDAATQPTKGSPVVAAE</sequence>
<keyword evidence="3" id="KW-1133">Transmembrane helix</keyword>